<organism evidence="1 2">
    <name type="scientific">Sedimentibacter hydroxybenzoicus DSM 7310</name>
    <dbReference type="NCBI Taxonomy" id="1123245"/>
    <lineage>
        <taxon>Bacteria</taxon>
        <taxon>Bacillati</taxon>
        <taxon>Bacillota</taxon>
        <taxon>Tissierellia</taxon>
        <taxon>Sedimentibacter</taxon>
    </lineage>
</organism>
<dbReference type="InterPro" id="IPR024307">
    <property type="entry name" value="YmaF"/>
</dbReference>
<reference evidence="1" key="1">
    <citation type="submission" date="2020-07" db="EMBL/GenBank/DDBJ databases">
        <title>Genomic analysis of a strain of Sedimentibacter Hydroxybenzoicus DSM7310.</title>
        <authorList>
            <person name="Ma S."/>
        </authorList>
    </citation>
    <scope>NUCLEOTIDE SEQUENCE</scope>
    <source>
        <strain evidence="1">DSM 7310</strain>
    </source>
</reference>
<dbReference type="AlphaFoldDB" id="A0A974BJ35"/>
<sequence length="115" mass="12632">MFFNNKCCHDKIPPHIHPAKGFVELGGLRCDLHKHCFEGIAGKIIPCGNSHVHEVCIITDIVDCHCHKLIGKTGPAIPTGCGNHIHLMEGYTTCNDGHKHRVNVATGIEEPICYD</sequence>
<dbReference type="Pfam" id="PF12788">
    <property type="entry name" value="YmaF"/>
    <property type="match status" value="1"/>
</dbReference>
<evidence type="ECO:0008006" key="3">
    <source>
        <dbReference type="Google" id="ProtNLM"/>
    </source>
</evidence>
<protein>
    <recommendedName>
        <fullName evidence="3">YmaF family protein</fullName>
    </recommendedName>
</protein>
<dbReference type="Proteomes" id="UP000611629">
    <property type="component" value="Unassembled WGS sequence"/>
</dbReference>
<gene>
    <name evidence="1" type="ORF">HZF24_05365</name>
</gene>
<keyword evidence="2" id="KW-1185">Reference proteome</keyword>
<comment type="caution">
    <text evidence="1">The sequence shown here is derived from an EMBL/GenBank/DDBJ whole genome shotgun (WGS) entry which is preliminary data.</text>
</comment>
<evidence type="ECO:0000313" key="1">
    <source>
        <dbReference type="EMBL" id="NYB73565.1"/>
    </source>
</evidence>
<name>A0A974BJ35_SEDHY</name>
<accession>A0A974BJ35</accession>
<dbReference type="EMBL" id="JACBNQ010000003">
    <property type="protein sequence ID" value="NYB73565.1"/>
    <property type="molecule type" value="Genomic_DNA"/>
</dbReference>
<proteinExistence type="predicted"/>
<dbReference type="RefSeq" id="WP_179237253.1">
    <property type="nucleotide sequence ID" value="NZ_JACBNQ010000003.1"/>
</dbReference>
<evidence type="ECO:0000313" key="2">
    <source>
        <dbReference type="Proteomes" id="UP000611629"/>
    </source>
</evidence>